<organism evidence="1 2">
    <name type="scientific">Diacronema lutheri</name>
    <name type="common">Unicellular marine alga</name>
    <name type="synonym">Monochrysis lutheri</name>
    <dbReference type="NCBI Taxonomy" id="2081491"/>
    <lineage>
        <taxon>Eukaryota</taxon>
        <taxon>Haptista</taxon>
        <taxon>Haptophyta</taxon>
        <taxon>Pavlovophyceae</taxon>
        <taxon>Pavlovales</taxon>
        <taxon>Pavlovaceae</taxon>
        <taxon>Diacronema</taxon>
    </lineage>
</organism>
<gene>
    <name evidence="1" type="ORF">KFE25_009525</name>
</gene>
<accession>A0A8J5XUZ0</accession>
<dbReference type="Pfam" id="PF10178">
    <property type="entry name" value="PAC3"/>
    <property type="match status" value="1"/>
</dbReference>
<evidence type="ECO:0008006" key="3">
    <source>
        <dbReference type="Google" id="ProtNLM"/>
    </source>
</evidence>
<sequence length="128" mass="13741">MADRVPPIESHRLTVNGVLTHVVHISYSNRVFMLISQTGKMGTVMHVQAPSDMGEGGGGVSVEAQTLIGQRSDDALDVYARRVYEAVCAKARLPLMLSLALSDLSPANLAALLAELQRALQEPCRSAQ</sequence>
<dbReference type="EMBL" id="JAGTXO010000001">
    <property type="protein sequence ID" value="KAG8471104.1"/>
    <property type="molecule type" value="Genomic_DNA"/>
</dbReference>
<dbReference type="InterPro" id="IPR018788">
    <property type="entry name" value="Proteasome_assmbl_chp_3"/>
</dbReference>
<dbReference type="OrthoDB" id="5839at2759"/>
<dbReference type="Gene3D" id="3.30.230.90">
    <property type="match status" value="1"/>
</dbReference>
<dbReference type="AlphaFoldDB" id="A0A8J5XUZ0"/>
<evidence type="ECO:0000313" key="2">
    <source>
        <dbReference type="Proteomes" id="UP000751190"/>
    </source>
</evidence>
<name>A0A8J5XUZ0_DIALT</name>
<dbReference type="InterPro" id="IPR053720">
    <property type="entry name" value="Psm_Assembly_Chaperone"/>
</dbReference>
<dbReference type="GO" id="GO:0043248">
    <property type="term" value="P:proteasome assembly"/>
    <property type="evidence" value="ECO:0007669"/>
    <property type="project" value="InterPro"/>
</dbReference>
<dbReference type="OMA" id="IHVCAKN"/>
<proteinExistence type="predicted"/>
<dbReference type="PANTHER" id="PTHR31051:SF1">
    <property type="entry name" value="PROTEASOME ASSEMBLY CHAPERONE 3"/>
    <property type="match status" value="1"/>
</dbReference>
<keyword evidence="2" id="KW-1185">Reference proteome</keyword>
<reference evidence="1" key="1">
    <citation type="submission" date="2021-05" db="EMBL/GenBank/DDBJ databases">
        <title>The genome of the haptophyte Pavlova lutheri (Diacronema luteri, Pavlovales) - a model for lipid biosynthesis in eukaryotic algae.</title>
        <authorList>
            <person name="Hulatt C.J."/>
            <person name="Posewitz M.C."/>
        </authorList>
    </citation>
    <scope>NUCLEOTIDE SEQUENCE</scope>
    <source>
        <strain evidence="1">NIVA-4/92</strain>
    </source>
</reference>
<protein>
    <recommendedName>
        <fullName evidence="3">Proteasome assembly chaperone 3</fullName>
    </recommendedName>
</protein>
<dbReference type="PANTHER" id="PTHR31051">
    <property type="entry name" value="PROTEASOME ASSEMBLY CHAPERONE 3"/>
    <property type="match status" value="1"/>
</dbReference>
<dbReference type="Proteomes" id="UP000751190">
    <property type="component" value="Unassembled WGS sequence"/>
</dbReference>
<evidence type="ECO:0000313" key="1">
    <source>
        <dbReference type="EMBL" id="KAG8471104.1"/>
    </source>
</evidence>
<comment type="caution">
    <text evidence="1">The sequence shown here is derived from an EMBL/GenBank/DDBJ whole genome shotgun (WGS) entry which is preliminary data.</text>
</comment>